<keyword evidence="8" id="KW-1185">Reference proteome</keyword>
<proteinExistence type="inferred from homology"/>
<dbReference type="HOGENOM" id="CLU_027634_6_3_6"/>
<dbReference type="EMBL" id="CP001339">
    <property type="protein sequence ID" value="ACL71199.1"/>
    <property type="molecule type" value="Genomic_DNA"/>
</dbReference>
<organism evidence="7 8">
    <name type="scientific">Thioalkalivibrio sulfidiphilus (strain HL-EbGR7)</name>
    <dbReference type="NCBI Taxonomy" id="396588"/>
    <lineage>
        <taxon>Bacteria</taxon>
        <taxon>Pseudomonadati</taxon>
        <taxon>Pseudomonadota</taxon>
        <taxon>Gammaproteobacteria</taxon>
        <taxon>Chromatiales</taxon>
        <taxon>Ectothiorhodospiraceae</taxon>
        <taxon>Thioalkalivibrio</taxon>
    </lineage>
</organism>
<dbReference type="OrthoDB" id="9779730at2"/>
<evidence type="ECO:0000313" key="7">
    <source>
        <dbReference type="EMBL" id="ACL71199.1"/>
    </source>
</evidence>
<dbReference type="InterPro" id="IPR029056">
    <property type="entry name" value="Ribokinase-like"/>
</dbReference>
<gene>
    <name evidence="7" type="ordered locus">Tgr7_0095</name>
</gene>
<evidence type="ECO:0000256" key="2">
    <source>
        <dbReference type="ARBA" id="ARBA00022679"/>
    </source>
</evidence>
<dbReference type="GO" id="GO:0016301">
    <property type="term" value="F:kinase activity"/>
    <property type="evidence" value="ECO:0007669"/>
    <property type="project" value="UniProtKB-KW"/>
</dbReference>
<evidence type="ECO:0000259" key="6">
    <source>
        <dbReference type="Pfam" id="PF00294"/>
    </source>
</evidence>
<evidence type="ECO:0000256" key="1">
    <source>
        <dbReference type="ARBA" id="ARBA00010688"/>
    </source>
</evidence>
<dbReference type="Pfam" id="PF00294">
    <property type="entry name" value="PfkB"/>
    <property type="match status" value="1"/>
</dbReference>
<dbReference type="STRING" id="396588.Tgr7_0095"/>
<feature type="domain" description="Carbohydrate kinase PfkB" evidence="6">
    <location>
        <begin position="24"/>
        <end position="286"/>
    </location>
</feature>
<evidence type="ECO:0000256" key="3">
    <source>
        <dbReference type="ARBA" id="ARBA00022741"/>
    </source>
</evidence>
<dbReference type="PANTHER" id="PTHR43085:SF1">
    <property type="entry name" value="PSEUDOURIDINE KINASE-RELATED"/>
    <property type="match status" value="1"/>
</dbReference>
<dbReference type="Gene3D" id="3.40.1190.20">
    <property type="match status" value="1"/>
</dbReference>
<keyword evidence="5" id="KW-0067">ATP-binding</keyword>
<name>B8GTD9_THISH</name>
<dbReference type="KEGG" id="tgr:Tgr7_0095"/>
<keyword evidence="4" id="KW-0418">Kinase</keyword>
<protein>
    <submittedName>
        <fullName evidence="7">PfkB domain protein</fullName>
    </submittedName>
</protein>
<dbReference type="AlphaFoldDB" id="B8GTD9"/>
<dbReference type="RefSeq" id="WP_012636688.1">
    <property type="nucleotide sequence ID" value="NC_011901.1"/>
</dbReference>
<dbReference type="eggNOG" id="COG0524">
    <property type="taxonomic scope" value="Bacteria"/>
</dbReference>
<dbReference type="GO" id="GO:0005524">
    <property type="term" value="F:ATP binding"/>
    <property type="evidence" value="ECO:0007669"/>
    <property type="project" value="UniProtKB-KW"/>
</dbReference>
<dbReference type="InterPro" id="IPR050306">
    <property type="entry name" value="PfkB_Carbo_kinase"/>
</dbReference>
<evidence type="ECO:0000256" key="5">
    <source>
        <dbReference type="ARBA" id="ARBA00022840"/>
    </source>
</evidence>
<keyword evidence="3" id="KW-0547">Nucleotide-binding</keyword>
<dbReference type="CDD" id="cd01167">
    <property type="entry name" value="bac_FRK"/>
    <property type="match status" value="1"/>
</dbReference>
<keyword evidence="2" id="KW-0808">Transferase</keyword>
<accession>B8GTD9</accession>
<reference evidence="7 8" key="1">
    <citation type="journal article" date="2011" name="Stand. Genomic Sci.">
        <title>Complete genome sequence of 'Thioalkalivibrio sulfidophilus' HL-EbGr7.</title>
        <authorList>
            <person name="Muyzer G."/>
            <person name="Sorokin D.Y."/>
            <person name="Mavromatis K."/>
            <person name="Lapidus A."/>
            <person name="Clum A."/>
            <person name="Ivanova N."/>
            <person name="Pati A."/>
            <person name="d'Haeseleer P."/>
            <person name="Woyke T."/>
            <person name="Kyrpides N.C."/>
        </authorList>
    </citation>
    <scope>NUCLEOTIDE SEQUENCE [LARGE SCALE GENOMIC DNA]</scope>
    <source>
        <strain evidence="7 8">HL-EbGR7</strain>
    </source>
</reference>
<dbReference type="Proteomes" id="UP000002383">
    <property type="component" value="Chromosome"/>
</dbReference>
<sequence>MTADRITPGPVVFGEVLFDCFPDRRVLGGAPFNVAWNLHGLGQAPLFVGAVGDDDNGAEVRRTVSAWGMDMSGLQQDPLHPTGTVQVRIENDEPSYEIVPDQAYDHIAREPALKAVAGREQAILYHGSLALRHHQSRHTLLALREHLRARVFLDVNLRAPWWDVESVHALMHGATWVKLNEQELDALVKDDGEGLESKARHCLERFGLQALIVTRAAEGALVVSREGRVLSRSAPPVDGLVDTVGAGDAFSAVTLMGLMHGWDWEEILDRAAGFAAKVCTLRGATSQEKGFYRW</sequence>
<evidence type="ECO:0000256" key="4">
    <source>
        <dbReference type="ARBA" id="ARBA00022777"/>
    </source>
</evidence>
<dbReference type="InterPro" id="IPR011611">
    <property type="entry name" value="PfkB_dom"/>
</dbReference>
<evidence type="ECO:0000313" key="8">
    <source>
        <dbReference type="Proteomes" id="UP000002383"/>
    </source>
</evidence>
<comment type="similarity">
    <text evidence="1">Belongs to the carbohydrate kinase PfkB family.</text>
</comment>
<dbReference type="PANTHER" id="PTHR43085">
    <property type="entry name" value="HEXOKINASE FAMILY MEMBER"/>
    <property type="match status" value="1"/>
</dbReference>
<dbReference type="SUPFAM" id="SSF53613">
    <property type="entry name" value="Ribokinase-like"/>
    <property type="match status" value="1"/>
</dbReference>